<comment type="similarity">
    <text evidence="2 6">Belongs to the D-isomer specific 2-hydroxyacid dehydrogenase family.</text>
</comment>
<dbReference type="Pfam" id="PF00389">
    <property type="entry name" value="2-Hacid_dh"/>
    <property type="match status" value="1"/>
</dbReference>
<dbReference type="FunFam" id="3.30.1330.90:FF:000003">
    <property type="entry name" value="D-3-phosphoglycerate dehydrogenase"/>
    <property type="match status" value="1"/>
</dbReference>
<feature type="compositionally biased region" description="Basic residues" evidence="7">
    <location>
        <begin position="917"/>
        <end position="930"/>
    </location>
</feature>
<gene>
    <name evidence="11" type="ORF">THITE_48562</name>
</gene>
<evidence type="ECO:0000256" key="5">
    <source>
        <dbReference type="ARBA" id="ARBA00048731"/>
    </source>
</evidence>
<evidence type="ECO:0000313" key="12">
    <source>
        <dbReference type="Proteomes" id="UP000008181"/>
    </source>
</evidence>
<dbReference type="EMBL" id="CP003009">
    <property type="protein sequence ID" value="AEO64333.1"/>
    <property type="molecule type" value="Genomic_DNA"/>
</dbReference>
<dbReference type="SUPFAM" id="SSF55021">
    <property type="entry name" value="ACT-like"/>
    <property type="match status" value="1"/>
</dbReference>
<dbReference type="EC" id="1.1.1.95" evidence="6"/>
<feature type="compositionally biased region" description="Polar residues" evidence="7">
    <location>
        <begin position="797"/>
        <end position="812"/>
    </location>
</feature>
<feature type="compositionally biased region" description="Gly residues" evidence="7">
    <location>
        <begin position="1301"/>
        <end position="1317"/>
    </location>
</feature>
<keyword evidence="12" id="KW-1185">Reference proteome</keyword>
<feature type="compositionally biased region" description="Pro residues" evidence="7">
    <location>
        <begin position="1"/>
        <end position="23"/>
    </location>
</feature>
<dbReference type="Pfam" id="PF19304">
    <property type="entry name" value="PGDH_inter"/>
    <property type="match status" value="1"/>
</dbReference>
<dbReference type="GO" id="GO:0006564">
    <property type="term" value="P:L-serine biosynthetic process"/>
    <property type="evidence" value="ECO:0007669"/>
    <property type="project" value="UniProtKB-KW"/>
</dbReference>
<feature type="compositionally biased region" description="Gly residues" evidence="7">
    <location>
        <begin position="654"/>
        <end position="663"/>
    </location>
</feature>
<keyword evidence="4 6" id="KW-0520">NAD</keyword>
<dbReference type="InterPro" id="IPR036291">
    <property type="entry name" value="NAD(P)-bd_dom_sf"/>
</dbReference>
<dbReference type="CDD" id="cd12173">
    <property type="entry name" value="PGDH_4"/>
    <property type="match status" value="1"/>
</dbReference>
<evidence type="ECO:0000256" key="1">
    <source>
        <dbReference type="ARBA" id="ARBA00005216"/>
    </source>
</evidence>
<dbReference type="SUPFAM" id="SSF52283">
    <property type="entry name" value="Formate/glycerate dehydrogenase catalytic domain-like"/>
    <property type="match status" value="1"/>
</dbReference>
<dbReference type="GO" id="GO:0051287">
    <property type="term" value="F:NAD binding"/>
    <property type="evidence" value="ECO:0007669"/>
    <property type="project" value="UniProtKB-UniRule"/>
</dbReference>
<dbReference type="GO" id="GO:0004617">
    <property type="term" value="F:phosphoglycerate dehydrogenase activity"/>
    <property type="evidence" value="ECO:0007669"/>
    <property type="project" value="UniProtKB-EC"/>
</dbReference>
<feature type="domain" description="D-isomer specific 2-hydroxyacid dehydrogenase NAD-binding" evidence="9">
    <location>
        <begin position="131"/>
        <end position="310"/>
    </location>
</feature>
<evidence type="ECO:0000259" key="9">
    <source>
        <dbReference type="Pfam" id="PF02826"/>
    </source>
</evidence>
<protein>
    <recommendedName>
        <fullName evidence="6">D-3-phosphoglycerate dehydrogenase</fullName>
        <ecNumber evidence="6">1.1.1.95</ecNumber>
    </recommendedName>
</protein>
<dbReference type="InterPro" id="IPR006140">
    <property type="entry name" value="D-isomer_DH_NAD-bd"/>
</dbReference>
<feature type="compositionally biased region" description="Low complexity" evidence="7">
    <location>
        <begin position="1197"/>
        <end position="1207"/>
    </location>
</feature>
<comment type="catalytic activity">
    <reaction evidence="5 6">
        <text>(2R)-3-phosphoglycerate + NAD(+) = 3-phosphooxypyruvate + NADH + H(+)</text>
        <dbReference type="Rhea" id="RHEA:12641"/>
        <dbReference type="ChEBI" id="CHEBI:15378"/>
        <dbReference type="ChEBI" id="CHEBI:18110"/>
        <dbReference type="ChEBI" id="CHEBI:57540"/>
        <dbReference type="ChEBI" id="CHEBI:57945"/>
        <dbReference type="ChEBI" id="CHEBI:58272"/>
        <dbReference type="EC" id="1.1.1.95"/>
    </reaction>
</comment>
<feature type="compositionally biased region" description="Polar residues" evidence="7">
    <location>
        <begin position="1065"/>
        <end position="1075"/>
    </location>
</feature>
<feature type="domain" description="D-3-phosphoglycerate dehydrogenase ASB" evidence="10">
    <location>
        <begin position="353"/>
        <end position="461"/>
    </location>
</feature>
<feature type="region of interest" description="Disordered" evidence="7">
    <location>
        <begin position="1264"/>
        <end position="1374"/>
    </location>
</feature>
<dbReference type="FunFam" id="3.40.50.720:FF:000021">
    <property type="entry name" value="D-3-phosphoglycerate dehydrogenase"/>
    <property type="match status" value="1"/>
</dbReference>
<feature type="region of interest" description="Disordered" evidence="7">
    <location>
        <begin position="696"/>
        <end position="721"/>
    </location>
</feature>
<dbReference type="Pfam" id="PF02826">
    <property type="entry name" value="2-Hacid_dh_C"/>
    <property type="match status" value="1"/>
</dbReference>
<feature type="region of interest" description="Disordered" evidence="7">
    <location>
        <begin position="913"/>
        <end position="961"/>
    </location>
</feature>
<dbReference type="UniPathway" id="UPA00135">
    <property type="reaction ID" value="UER00196"/>
</dbReference>
<dbReference type="InterPro" id="IPR006139">
    <property type="entry name" value="D-isomer_2_OHA_DH_cat_dom"/>
</dbReference>
<dbReference type="SUPFAM" id="SSF51735">
    <property type="entry name" value="NAD(P)-binding Rossmann-fold domains"/>
    <property type="match status" value="1"/>
</dbReference>
<dbReference type="RefSeq" id="XP_003650669.1">
    <property type="nucleotide sequence ID" value="XM_003650621.1"/>
</dbReference>
<feature type="compositionally biased region" description="Low complexity" evidence="7">
    <location>
        <begin position="1283"/>
        <end position="1300"/>
    </location>
</feature>
<accession>G2QSQ0</accession>
<dbReference type="CDD" id="cd04902">
    <property type="entry name" value="ACT_3PGDH-xct"/>
    <property type="match status" value="1"/>
</dbReference>
<reference evidence="11 12" key="1">
    <citation type="journal article" date="2011" name="Nat. Biotechnol.">
        <title>Comparative genomic analysis of the thermophilic biomass-degrading fungi Myceliophthora thermophila and Thielavia terrestris.</title>
        <authorList>
            <person name="Berka R.M."/>
            <person name="Grigoriev I.V."/>
            <person name="Otillar R."/>
            <person name="Salamov A."/>
            <person name="Grimwood J."/>
            <person name="Reid I."/>
            <person name="Ishmael N."/>
            <person name="John T."/>
            <person name="Darmond C."/>
            <person name="Moisan M.-C."/>
            <person name="Henrissat B."/>
            <person name="Coutinho P.M."/>
            <person name="Lombard V."/>
            <person name="Natvig D.O."/>
            <person name="Lindquist E."/>
            <person name="Schmutz J."/>
            <person name="Lucas S."/>
            <person name="Harris P."/>
            <person name="Powlowski J."/>
            <person name="Bellemare A."/>
            <person name="Taylor D."/>
            <person name="Butler G."/>
            <person name="de Vries R.P."/>
            <person name="Allijn I.E."/>
            <person name="van den Brink J."/>
            <person name="Ushinsky S."/>
            <person name="Storms R."/>
            <person name="Powell A.J."/>
            <person name="Paulsen I.T."/>
            <person name="Elbourne L.D.H."/>
            <person name="Baker S.E."/>
            <person name="Magnuson J."/>
            <person name="LaBoissiere S."/>
            <person name="Clutterbuck A.J."/>
            <person name="Martinez D."/>
            <person name="Wogulis M."/>
            <person name="de Leon A.L."/>
            <person name="Rey M.W."/>
            <person name="Tsang A."/>
        </authorList>
    </citation>
    <scope>NUCLEOTIDE SEQUENCE [LARGE SCALE GENOMIC DNA]</scope>
    <source>
        <strain evidence="12">ATCC 38088 / NRRL 8126</strain>
    </source>
</reference>
<feature type="compositionally biased region" description="Low complexity" evidence="7">
    <location>
        <begin position="1318"/>
        <end position="1333"/>
    </location>
</feature>
<feature type="region of interest" description="Disordered" evidence="7">
    <location>
        <begin position="612"/>
        <end position="669"/>
    </location>
</feature>
<feature type="region of interest" description="Disordered" evidence="7">
    <location>
        <begin position="1"/>
        <end position="24"/>
    </location>
</feature>
<dbReference type="InterPro" id="IPR006236">
    <property type="entry name" value="PGDH"/>
</dbReference>
<dbReference type="InterPro" id="IPR045865">
    <property type="entry name" value="ACT-like_dom_sf"/>
</dbReference>
<name>G2QSQ0_THETT</name>
<dbReference type="OrthoDB" id="298012at2759"/>
<keyword evidence="6" id="KW-0028">Amino-acid biosynthesis</keyword>
<dbReference type="InterPro" id="IPR045626">
    <property type="entry name" value="PGDH_ASB_dom"/>
</dbReference>
<feature type="compositionally biased region" description="Polar residues" evidence="7">
    <location>
        <begin position="1159"/>
        <end position="1174"/>
    </location>
</feature>
<feature type="compositionally biased region" description="Polar residues" evidence="7">
    <location>
        <begin position="852"/>
        <end position="861"/>
    </location>
</feature>
<feature type="compositionally biased region" description="Basic and acidic residues" evidence="7">
    <location>
        <begin position="696"/>
        <end position="711"/>
    </location>
</feature>
<feature type="compositionally biased region" description="Polar residues" evidence="7">
    <location>
        <begin position="1269"/>
        <end position="1279"/>
    </location>
</feature>
<evidence type="ECO:0000256" key="3">
    <source>
        <dbReference type="ARBA" id="ARBA00023002"/>
    </source>
</evidence>
<evidence type="ECO:0000256" key="4">
    <source>
        <dbReference type="ARBA" id="ARBA00023027"/>
    </source>
</evidence>
<feature type="region of interest" description="Disordered" evidence="7">
    <location>
        <begin position="1119"/>
        <end position="1233"/>
    </location>
</feature>
<dbReference type="Gene3D" id="3.30.1330.90">
    <property type="entry name" value="D-3-phosphoglycerate dehydrogenase, domain 3"/>
    <property type="match status" value="1"/>
</dbReference>
<proteinExistence type="inferred from homology"/>
<dbReference type="PANTHER" id="PTHR42106:SF1">
    <property type="match status" value="1"/>
</dbReference>
<dbReference type="Gene3D" id="3.30.70.260">
    <property type="match status" value="1"/>
</dbReference>
<keyword evidence="3 6" id="KW-0560">Oxidoreductase</keyword>
<dbReference type="STRING" id="578455.G2QSQ0"/>
<dbReference type="NCBIfam" id="TIGR01327">
    <property type="entry name" value="PGDH"/>
    <property type="match status" value="1"/>
</dbReference>
<comment type="pathway">
    <text evidence="1 6">Amino-acid biosynthesis; L-serine biosynthesis; L-serine from 3-phospho-D-glycerate: step 1/3.</text>
</comment>
<dbReference type="InterPro" id="IPR029752">
    <property type="entry name" value="D-isomer_DH_CS1"/>
</dbReference>
<evidence type="ECO:0000259" key="8">
    <source>
        <dbReference type="Pfam" id="PF00389"/>
    </source>
</evidence>
<feature type="region of interest" description="Disordered" evidence="7">
    <location>
        <begin position="1053"/>
        <end position="1075"/>
    </location>
</feature>
<sequence>MAPSALPPTPSPTNPLPPSPPRILVPEKLSPEGLALLRAQGYQVDTPPPPFPASELLAQIAGYDALVVRSETKVTAAVLAAAAAAPLGRLRVVARAGVGVDNIDVDAATRWGVVVVNSPGGNVRAAAEHTVALLLAVARNVGRADAGMKLGRWDRGKLVGVEVGGKTLGVVGFGKVGMKVARMAKGLGMRVVVFDPYASAEVAAQVGVEVRGELEGLLPEVDFLTVHTPLLASTANLIGEKELRSMKKTARVLNVARGGVYNEEALLRALDEGWIAGAGLDVFTSEPPVEGSVAARLAAHPKVVSTPHLGASTVEAQENVSMDVCKQVVEVLRGGLPTAAVNAPLILPEEYRRLQPFVRLIERMGSLYTQHFAGARGGKVGGRRFELVYRGELAGVSTTRPLFAALVKGLLSSISSLGGRDVNMVNATLLAKERGIAIDEKHVRDVGAAPTYASAVTLRSLRTEEEAGGSSAGEQVIEGYVSGNAVFISKLDRFAANFQPEGTLLVLHNYDEPGKIGNVGMVLGRHGVNINFMQVAALEGEAKSAPVLDGPVGSGNAHVANEALMILGVAGDVTEEVLGELGRSEGILDVSLLGENRHAPCLRFPGAEKGRKKVMDLPTLSDAEAEGGRRLPGPPRGGGPSQSPGPRTRSLSDGGAGGVGVGAGTPRLSPAPHIIEAARHQSKDDIAIRDCDCDRDRDRDCGSERDHHEHSVSSLPSTPVRAGFPLRGQQLHLRQPAGVLDTAPASSASQPAGAHVRTVAPLSPKLEHIYASPSPTNFLPRRSRGLDFSRAATSLHHSTLADQASPDSSPTIGSRAMNIPGARAADYGGPEQSSTSLWSMMGDQERMQISSSLGSTSQAILDSSSSSDDDIMMDEDMDDAYVTTPSLQKLGMPAAMGTPWMPASPAVINLPSFQQRQRQRQRKPPRKRVRGPLGLGFQSPAAPGITSRSPPNSFLAPNDMSPHARRESISWAANQLHISGNESDDNHSRQLDSVESPLRPSIVRRAVTRRGNLLPKTKGFARIRAALAEESAPIEAEFRREAEVVRQVRESDRNFELRQPPPHSVASTALSSPNLATHDSMDEMVDDMMVIDPSASALGLAGSFKQHAMKNSKGRAFWDTFSDTSSTGGGTQRVTPPPPPAGLARASSTGLSLEDVNMDSPSASSNGGASQTNPFALPGGGTQTSTGSSSGSGSGTPLGPATTTTQPHAPSLTAHTTTPLSNSREAATTTPSLAEVNRRVSILKRCRAADDDLDPVSIKRRAVSPGMSVHNSPVMQSPLQRDAAPWGPPAASSSGSSNSGSGSGSGSGSSSSAGGGMASRPGSVGGDSTSGSGSVYGGGGGRAGAAGPGAGGKGRVGFQGMAETNDGITRLSIE</sequence>
<dbReference type="eggNOG" id="KOG0068">
    <property type="taxonomic scope" value="Eukaryota"/>
</dbReference>
<dbReference type="GeneID" id="11521432"/>
<feature type="compositionally biased region" description="Gly residues" evidence="7">
    <location>
        <begin position="1334"/>
        <end position="1357"/>
    </location>
</feature>
<evidence type="ECO:0000256" key="2">
    <source>
        <dbReference type="ARBA" id="ARBA00005854"/>
    </source>
</evidence>
<dbReference type="PROSITE" id="PS00065">
    <property type="entry name" value="D_2_HYDROXYACID_DH_1"/>
    <property type="match status" value="1"/>
</dbReference>
<evidence type="ECO:0000259" key="10">
    <source>
        <dbReference type="Pfam" id="PF19304"/>
    </source>
</evidence>
<feature type="region of interest" description="Disordered" evidence="7">
    <location>
        <begin position="797"/>
        <end position="817"/>
    </location>
</feature>
<dbReference type="Gene3D" id="3.40.50.720">
    <property type="entry name" value="NAD(P)-binding Rossmann-like Domain"/>
    <property type="match status" value="2"/>
</dbReference>
<dbReference type="Proteomes" id="UP000008181">
    <property type="component" value="Chromosome 1"/>
</dbReference>
<evidence type="ECO:0000256" key="6">
    <source>
        <dbReference type="RuleBase" id="RU363003"/>
    </source>
</evidence>
<evidence type="ECO:0000256" key="7">
    <source>
        <dbReference type="SAM" id="MobiDB-lite"/>
    </source>
</evidence>
<dbReference type="PANTHER" id="PTHR42106">
    <property type="entry name" value="CHROMOSOME 10, WHOLE GENOME SHOTGUN SEQUENCE"/>
    <property type="match status" value="1"/>
</dbReference>
<feature type="region of interest" description="Disordered" evidence="7">
    <location>
        <begin position="852"/>
        <end position="871"/>
    </location>
</feature>
<dbReference type="HOGENOM" id="CLU_005464_0_0_1"/>
<feature type="domain" description="D-isomer specific 2-hydroxyacid dehydrogenase catalytic" evidence="8">
    <location>
        <begin position="23"/>
        <end position="342"/>
    </location>
</feature>
<evidence type="ECO:0000313" key="11">
    <source>
        <dbReference type="EMBL" id="AEO64333.1"/>
    </source>
</evidence>
<dbReference type="SUPFAM" id="SSF143548">
    <property type="entry name" value="Serine metabolism enzymes domain"/>
    <property type="match status" value="1"/>
</dbReference>
<dbReference type="KEGG" id="ttt:THITE_48562"/>
<keyword evidence="6" id="KW-0718">Serine biosynthesis</keyword>
<feature type="compositionally biased region" description="Polar residues" evidence="7">
    <location>
        <begin position="1213"/>
        <end position="1232"/>
    </location>
</feature>
<organism evidence="11 12">
    <name type="scientific">Thermothielavioides terrestris (strain ATCC 38088 / NRRL 8126)</name>
    <name type="common">Thielavia terrestris</name>
    <dbReference type="NCBI Taxonomy" id="578455"/>
    <lineage>
        <taxon>Eukaryota</taxon>
        <taxon>Fungi</taxon>
        <taxon>Dikarya</taxon>
        <taxon>Ascomycota</taxon>
        <taxon>Pezizomycotina</taxon>
        <taxon>Sordariomycetes</taxon>
        <taxon>Sordariomycetidae</taxon>
        <taxon>Sordariales</taxon>
        <taxon>Chaetomiaceae</taxon>
        <taxon>Thermothielavioides</taxon>
        <taxon>Thermothielavioides terrestris</taxon>
    </lineage>
</organism>
<dbReference type="InterPro" id="IPR029009">
    <property type="entry name" value="ASB_dom_sf"/>
</dbReference>